<accession>A0AAE7JUS4</accession>
<feature type="chain" id="PRO_5041923839" evidence="1">
    <location>
        <begin position="27"/>
        <end position="102"/>
    </location>
</feature>
<evidence type="ECO:0000256" key="1">
    <source>
        <dbReference type="SAM" id="SignalP"/>
    </source>
</evidence>
<protein>
    <submittedName>
        <fullName evidence="2">Uncharacterized protein</fullName>
    </submittedName>
</protein>
<dbReference type="EMBL" id="CP054160">
    <property type="protein sequence ID" value="QKJ60439.2"/>
    <property type="molecule type" value="Genomic_DNA"/>
</dbReference>
<evidence type="ECO:0000313" key="2">
    <source>
        <dbReference type="EMBL" id="QKJ60439.2"/>
    </source>
</evidence>
<dbReference type="RefSeq" id="WP_221035380.1">
    <property type="nucleotide sequence ID" value="NZ_CP054160.3"/>
</dbReference>
<name>A0AAE7JUS4_SERFO</name>
<organism evidence="2 3">
    <name type="scientific">Serratia fonticola</name>
    <dbReference type="NCBI Taxonomy" id="47917"/>
    <lineage>
        <taxon>Bacteria</taxon>
        <taxon>Pseudomonadati</taxon>
        <taxon>Pseudomonadota</taxon>
        <taxon>Gammaproteobacteria</taxon>
        <taxon>Enterobacterales</taxon>
        <taxon>Yersiniaceae</taxon>
        <taxon>Serratia</taxon>
    </lineage>
</organism>
<dbReference type="AlphaFoldDB" id="A0AAE7JUS4"/>
<sequence length="102" mass="10915">MQKPINKVSGLLMGMLITVISNPSWAALTVTVGSAQQLTVTVPVNPPVISAGVDVPVGTVLYQGNLNMLDTYYETKWTTQLGWGESAQALTLFNFSAEQSVN</sequence>
<gene>
    <name evidence="2" type="ORF">G9399_21810</name>
</gene>
<evidence type="ECO:0000313" key="3">
    <source>
        <dbReference type="Proteomes" id="UP000503464"/>
    </source>
</evidence>
<feature type="signal peptide" evidence="1">
    <location>
        <begin position="1"/>
        <end position="26"/>
    </location>
</feature>
<keyword evidence="1" id="KW-0732">Signal</keyword>
<dbReference type="Proteomes" id="UP000503464">
    <property type="component" value="Chromosome"/>
</dbReference>
<proteinExistence type="predicted"/>
<reference evidence="3" key="1">
    <citation type="submission" date="2020-03" db="EMBL/GenBank/DDBJ databases">
        <title>Genome sequences of seven Enterobacteriaceae strains isolated from Canadian wastewater treatment facilities.</title>
        <authorList>
            <person name="Huang H."/>
            <person name="Chmara J.T."/>
            <person name="Duceppe M.-O."/>
        </authorList>
    </citation>
    <scope>NUCLEOTIDE SEQUENCE [LARGE SCALE GENOMIC DNA]</scope>
    <source>
        <strain evidence="3">Biosolid 3</strain>
    </source>
</reference>